<feature type="compositionally biased region" description="Low complexity" evidence="1">
    <location>
        <begin position="145"/>
        <end position="171"/>
    </location>
</feature>
<keyword evidence="3" id="KW-1185">Reference proteome</keyword>
<protein>
    <submittedName>
        <fullName evidence="2">Uncharacterized protein</fullName>
    </submittedName>
</protein>
<sequence>MPGPAFRDHLAELDRETATAFVAAVYDARGWTVSSGDEDGDVALLATPPQSDHTRRLVVCVGGTADCDGEAGIDRTVVDAATLYELLAYALDPSNRHRLCRTFFDREFEAIGAPPAAAEPSDRDDSAGTASPEPTVAGAAGSARDAGTTDTDPSAAADAGDAAETAEQTAGPDGDESENAVAEADAEGSAATAASTTRQERLVRAAGVVVALSLIFGGIVTAAGPALTESAATAFGGDEPASDDGSAAGNQSVDVDAPPGLDVDGVGHAGRLADAHEAALGNRSFRLHIVHREFADGELRGVATERAVVTASGRYRSETQRLGQVDYASEVIGDGATYSNGVRRYVRSHDVGDAAGESPRLQLRTTMTAADPNRVVDRTERYVQWYLSVESSRLAGTVERDGTTLYVLDFERDPWSGATDVSGRALVSETGVVREIRRSYVPRSDQSVRVETVIRITPGPVEVTRPGWVPPREPRHRGIDEGSAPARAAPTEPDARPAERRA</sequence>
<dbReference type="Proteomes" id="UP000253273">
    <property type="component" value="Chromosome"/>
</dbReference>
<feature type="region of interest" description="Disordered" evidence="1">
    <location>
        <begin position="113"/>
        <end position="198"/>
    </location>
</feature>
<dbReference type="AlphaFoldDB" id="A0A345E1J7"/>
<gene>
    <name evidence="2" type="ORF">DU500_06210</name>
</gene>
<dbReference type="EMBL" id="CP031150">
    <property type="protein sequence ID" value="AXG06069.1"/>
    <property type="molecule type" value="Genomic_DNA"/>
</dbReference>
<feature type="compositionally biased region" description="Low complexity" evidence="1">
    <location>
        <begin position="180"/>
        <end position="197"/>
    </location>
</feature>
<accession>A0A345E1J7</accession>
<feature type="region of interest" description="Disordered" evidence="1">
    <location>
        <begin position="464"/>
        <end position="502"/>
    </location>
</feature>
<dbReference type="KEGG" id="haj:DU500_06210"/>
<evidence type="ECO:0000256" key="1">
    <source>
        <dbReference type="SAM" id="MobiDB-lite"/>
    </source>
</evidence>
<proteinExistence type="predicted"/>
<reference evidence="2 3" key="1">
    <citation type="submission" date="2018-07" db="EMBL/GenBank/DDBJ databases">
        <title>Genome sequences of Haloplanus sp. CBA1113.</title>
        <authorList>
            <person name="Kim Y.B."/>
            <person name="Roh S.W."/>
        </authorList>
    </citation>
    <scope>NUCLEOTIDE SEQUENCE [LARGE SCALE GENOMIC DNA]</scope>
    <source>
        <strain evidence="2 3">CBA1113</strain>
    </source>
</reference>
<feature type="region of interest" description="Disordered" evidence="1">
    <location>
        <begin position="234"/>
        <end position="256"/>
    </location>
</feature>
<evidence type="ECO:0000313" key="2">
    <source>
        <dbReference type="EMBL" id="AXG06069.1"/>
    </source>
</evidence>
<evidence type="ECO:0000313" key="3">
    <source>
        <dbReference type="Proteomes" id="UP000253273"/>
    </source>
</evidence>
<feature type="compositionally biased region" description="Basic and acidic residues" evidence="1">
    <location>
        <begin position="493"/>
        <end position="502"/>
    </location>
</feature>
<name>A0A345E1J7_9EURY</name>
<organism evidence="2 3">
    <name type="scientific">Haloplanus rubicundus</name>
    <dbReference type="NCBI Taxonomy" id="1547898"/>
    <lineage>
        <taxon>Archaea</taxon>
        <taxon>Methanobacteriati</taxon>
        <taxon>Methanobacteriota</taxon>
        <taxon>Stenosarchaea group</taxon>
        <taxon>Halobacteria</taxon>
        <taxon>Halobacteriales</taxon>
        <taxon>Haloferacaceae</taxon>
        <taxon>Haloplanus</taxon>
    </lineage>
</organism>